<dbReference type="KEGG" id="zpr:ZPR_3006"/>
<evidence type="ECO:0000313" key="1">
    <source>
        <dbReference type="EMBL" id="ADF53325.1"/>
    </source>
</evidence>
<dbReference type="AlphaFoldDB" id="D5BHC7"/>
<proteinExistence type="predicted"/>
<dbReference type="EMBL" id="CP001650">
    <property type="protein sequence ID" value="ADF53325.1"/>
    <property type="molecule type" value="Genomic_DNA"/>
</dbReference>
<name>D5BHC7_ZUNPS</name>
<protein>
    <submittedName>
        <fullName evidence="1">Uncharacterized protein</fullName>
    </submittedName>
</protein>
<dbReference type="STRING" id="655815.ZPR_3006"/>
<sequence length="36" mass="4450">MFWIVLCFATQISATLFYFWRKLKSLHLKKKIQNFV</sequence>
<reference evidence="1 2" key="1">
    <citation type="journal article" date="2010" name="BMC Genomics">
        <title>The complete genome of Zunongwangia profunda SM-A87 reveals its adaptation to the deep-sea environment and ecological role in sedimentary organic nitrogen degradation.</title>
        <authorList>
            <person name="Qin Q.L."/>
            <person name="Zhang X.Y."/>
            <person name="Wang X.M."/>
            <person name="Liu G.M."/>
            <person name="Chen X.L."/>
            <person name="Xie B.B."/>
            <person name="Dang H.Y."/>
            <person name="Zhou B.C."/>
            <person name="Yu J."/>
            <person name="Zhang Y.Z."/>
        </authorList>
    </citation>
    <scope>NUCLEOTIDE SEQUENCE [LARGE SCALE GENOMIC DNA]</scope>
    <source>
        <strain evidence="2">DSM 18752 / CCTCC AB 206139 / SM-A87</strain>
    </source>
</reference>
<keyword evidence="2" id="KW-1185">Reference proteome</keyword>
<accession>D5BHC7</accession>
<dbReference type="Proteomes" id="UP000001654">
    <property type="component" value="Chromosome"/>
</dbReference>
<organism evidence="1 2">
    <name type="scientific">Zunongwangia profunda (strain DSM 18752 / CCTCC AB 206139 / SM-A87)</name>
    <name type="common">Wangia profunda</name>
    <dbReference type="NCBI Taxonomy" id="655815"/>
    <lineage>
        <taxon>Bacteria</taxon>
        <taxon>Pseudomonadati</taxon>
        <taxon>Bacteroidota</taxon>
        <taxon>Flavobacteriia</taxon>
        <taxon>Flavobacteriales</taxon>
        <taxon>Flavobacteriaceae</taxon>
        <taxon>Zunongwangia</taxon>
    </lineage>
</organism>
<gene>
    <name evidence="1" type="ordered locus">ZPR_3006</name>
</gene>
<dbReference type="HOGENOM" id="CLU_3359356_0_0_10"/>
<evidence type="ECO:0000313" key="2">
    <source>
        <dbReference type="Proteomes" id="UP000001654"/>
    </source>
</evidence>